<dbReference type="InterPro" id="IPR029253">
    <property type="entry name" value="CYTL1"/>
</dbReference>
<dbReference type="GO" id="GO:0045944">
    <property type="term" value="P:positive regulation of transcription by RNA polymerase II"/>
    <property type="evidence" value="ECO:0007669"/>
    <property type="project" value="TreeGrafter"/>
</dbReference>
<dbReference type="PANTHER" id="PTHR15974:SF0">
    <property type="entry name" value="CYTOKINE-LIKE PROTEIN 1"/>
    <property type="match status" value="1"/>
</dbReference>
<protein>
    <submittedName>
        <fullName evidence="2">Zmp:0000001268</fullName>
    </submittedName>
</protein>
<reference evidence="2" key="2">
    <citation type="submission" date="2025-08" db="UniProtKB">
        <authorList>
            <consortium name="Ensembl"/>
        </authorList>
    </citation>
    <scope>IDENTIFICATION</scope>
</reference>
<name>A0A087XSY5_POEFO</name>
<feature type="signal peptide" evidence="1">
    <location>
        <begin position="1"/>
        <end position="19"/>
    </location>
</feature>
<proteinExistence type="predicted"/>
<dbReference type="Ensembl" id="ENSPFOT00000008900.1">
    <property type="protein sequence ID" value="ENSPFOP00000008888.2"/>
    <property type="gene ID" value="ENSPFOG00000008925.1"/>
</dbReference>
<dbReference type="GeneID" id="103144888"/>
<dbReference type="OrthoDB" id="9899179at2759"/>
<keyword evidence="3" id="KW-1185">Reference proteome</keyword>
<reference evidence="3" key="1">
    <citation type="submission" date="2013-10" db="EMBL/GenBank/DDBJ databases">
        <authorList>
            <person name="Schartl M."/>
            <person name="Warren W."/>
        </authorList>
    </citation>
    <scope>NUCLEOTIDE SEQUENCE [LARGE SCALE GENOMIC DNA]</scope>
    <source>
        <strain evidence="3">female</strain>
    </source>
</reference>
<evidence type="ECO:0000256" key="1">
    <source>
        <dbReference type="SAM" id="SignalP"/>
    </source>
</evidence>
<dbReference type="CTD" id="54360"/>
<dbReference type="KEGG" id="pfor:103144888"/>
<dbReference type="RefSeq" id="XP_007562118.1">
    <property type="nucleotide sequence ID" value="XM_007562056.2"/>
</dbReference>
<evidence type="ECO:0000313" key="3">
    <source>
        <dbReference type="Proteomes" id="UP000028760"/>
    </source>
</evidence>
<feature type="chain" id="PRO_5001833473" evidence="1">
    <location>
        <begin position="20"/>
        <end position="134"/>
    </location>
</feature>
<dbReference type="OMA" id="FFPPTCY"/>
<dbReference type="GeneTree" id="ENSGT00390000016221"/>
<organism evidence="2 3">
    <name type="scientific">Poecilia formosa</name>
    <name type="common">Amazon molly</name>
    <name type="synonym">Limia formosa</name>
    <dbReference type="NCBI Taxonomy" id="48698"/>
    <lineage>
        <taxon>Eukaryota</taxon>
        <taxon>Metazoa</taxon>
        <taxon>Chordata</taxon>
        <taxon>Craniata</taxon>
        <taxon>Vertebrata</taxon>
        <taxon>Euteleostomi</taxon>
        <taxon>Actinopterygii</taxon>
        <taxon>Neopterygii</taxon>
        <taxon>Teleostei</taxon>
        <taxon>Neoteleostei</taxon>
        <taxon>Acanthomorphata</taxon>
        <taxon>Ovalentaria</taxon>
        <taxon>Atherinomorphae</taxon>
        <taxon>Cyprinodontiformes</taxon>
        <taxon>Poeciliidae</taxon>
        <taxon>Poeciliinae</taxon>
        <taxon>Poecilia</taxon>
    </lineage>
</organism>
<sequence length="134" mass="15577">MSILKQLLLLLSVVPMALSYPFFPPTCYSKALSMAQELTQMAADLKIGYETGHCMAHMPELYLDIHNACVMYKMRDYISLVEDLRRRRCGYTREVRKLEVTLRQLFIVMGEKCHGDLVFTVYDCAALERPNNRY</sequence>
<keyword evidence="1" id="KW-0732">Signal</keyword>
<dbReference type="EMBL" id="AYCK01009129">
    <property type="status" value="NOT_ANNOTATED_CDS"/>
    <property type="molecule type" value="Genomic_DNA"/>
</dbReference>
<dbReference type="AlphaFoldDB" id="A0A087XSY5"/>
<dbReference type="Pfam" id="PF15153">
    <property type="entry name" value="CYTL1"/>
    <property type="match status" value="1"/>
</dbReference>
<dbReference type="PANTHER" id="PTHR15974">
    <property type="entry name" value="CYTOKINE-LIKE PROTEIN 1"/>
    <property type="match status" value="1"/>
</dbReference>
<accession>A0A087XSY5</accession>
<dbReference type="Proteomes" id="UP000028760">
    <property type="component" value="Unassembled WGS sequence"/>
</dbReference>
<dbReference type="eggNOG" id="ENOG502S44Q">
    <property type="taxonomic scope" value="Eukaryota"/>
</dbReference>
<reference evidence="2" key="3">
    <citation type="submission" date="2025-09" db="UniProtKB">
        <authorList>
            <consortium name="Ensembl"/>
        </authorList>
    </citation>
    <scope>IDENTIFICATION</scope>
</reference>
<evidence type="ECO:0000313" key="2">
    <source>
        <dbReference type="Ensembl" id="ENSPFOP00000008888.2"/>
    </source>
</evidence>